<dbReference type="Gene3D" id="2.70.50.70">
    <property type="match status" value="2"/>
</dbReference>
<accession>A0AAF0DAP8</accession>
<organism evidence="3 4">
    <name type="scientific">Emydomyces testavorans</name>
    <dbReference type="NCBI Taxonomy" id="2070801"/>
    <lineage>
        <taxon>Eukaryota</taxon>
        <taxon>Fungi</taxon>
        <taxon>Dikarya</taxon>
        <taxon>Ascomycota</taxon>
        <taxon>Pezizomycotina</taxon>
        <taxon>Eurotiomycetes</taxon>
        <taxon>Eurotiomycetidae</taxon>
        <taxon>Onygenales</taxon>
        <taxon>Nannizziopsiaceae</taxon>
        <taxon>Emydomyces</taxon>
    </lineage>
</organism>
<evidence type="ECO:0000256" key="1">
    <source>
        <dbReference type="SAM" id="MobiDB-lite"/>
    </source>
</evidence>
<evidence type="ECO:0000256" key="2">
    <source>
        <dbReference type="SAM" id="SignalP"/>
    </source>
</evidence>
<reference evidence="3" key="1">
    <citation type="submission" date="2023-03" db="EMBL/GenBank/DDBJ databases">
        <title>Emydomyces testavorans Genome Sequence.</title>
        <authorList>
            <person name="Hoyer L."/>
        </authorList>
    </citation>
    <scope>NUCLEOTIDE SEQUENCE</scope>
    <source>
        <strain evidence="3">16-2883</strain>
    </source>
</reference>
<dbReference type="EMBL" id="CP120627">
    <property type="protein sequence ID" value="WEW54619.1"/>
    <property type="molecule type" value="Genomic_DNA"/>
</dbReference>
<evidence type="ECO:0000313" key="4">
    <source>
        <dbReference type="Proteomes" id="UP001219355"/>
    </source>
</evidence>
<feature type="compositionally biased region" description="Low complexity" evidence="1">
    <location>
        <begin position="182"/>
        <end position="203"/>
    </location>
</feature>
<keyword evidence="2" id="KW-0732">Signal</keyword>
<dbReference type="AlphaFoldDB" id="A0AAF0DAP8"/>
<dbReference type="PANTHER" id="PTHR36182">
    <property type="entry name" value="PROTEIN, PUTATIVE (AFU_ORTHOLOGUE AFUA_6G10930)-RELATED"/>
    <property type="match status" value="1"/>
</dbReference>
<dbReference type="PANTHER" id="PTHR36182:SF1">
    <property type="entry name" value="PROTEIN, PUTATIVE (AFU_ORTHOLOGUE AFUA_6G10930)-RELATED"/>
    <property type="match status" value="1"/>
</dbReference>
<feature type="region of interest" description="Disordered" evidence="1">
    <location>
        <begin position="293"/>
        <end position="324"/>
    </location>
</feature>
<proteinExistence type="predicted"/>
<protein>
    <recommendedName>
        <fullName evidence="5">Lytic polysaccharide monooxygenase</fullName>
    </recommendedName>
</protein>
<feature type="region of interest" description="Disordered" evidence="1">
    <location>
        <begin position="172"/>
        <end position="268"/>
    </location>
</feature>
<feature type="chain" id="PRO_5042054697" description="Lytic polysaccharide monooxygenase" evidence="2">
    <location>
        <begin position="18"/>
        <end position="324"/>
    </location>
</feature>
<evidence type="ECO:0008006" key="5">
    <source>
        <dbReference type="Google" id="ProtNLM"/>
    </source>
</evidence>
<name>A0AAF0DAP8_9EURO</name>
<evidence type="ECO:0000313" key="3">
    <source>
        <dbReference type="EMBL" id="WEW54619.1"/>
    </source>
</evidence>
<gene>
    <name evidence="3" type="ORF">PRK78_000039</name>
</gene>
<feature type="signal peptide" evidence="2">
    <location>
        <begin position="1"/>
        <end position="17"/>
    </location>
</feature>
<keyword evidence="4" id="KW-1185">Reference proteome</keyword>
<sequence>MIRKILLATVLLASAQAHMKLHHPPPFGADNNPHRTDPADPFLDYPFNCCGRQTVYPCRGYLRLVGTNQGKPVASWPAGSVQSFSLTGKGTHYGGSCQAGFSIDKGKTWKVVTSYEGNCPHRKGSSTDPSQQTFKLTVPSDMPSGDHIFAWTWFNREQEFYMNCSPVTITGGSGIPRPGVNSNSTSESPPASTAPVPSSNSSSSPPPIKQGAPSDPPTKLKTSEPQELTVDGRDAKLQPWRRANSRYRYKRQSPNQTDPSSGKGGAQHIAFDARPGFLVANIGNGCMTPNGNAEVKYPNPGPDVVQGDGEYPLKLPTPEDKCRG</sequence>
<dbReference type="Proteomes" id="UP001219355">
    <property type="component" value="Chromosome 1"/>
</dbReference>